<dbReference type="AlphaFoldDB" id="A0A4Z1NNC8"/>
<proteinExistence type="predicted"/>
<evidence type="ECO:0000313" key="3">
    <source>
        <dbReference type="Proteomes" id="UP000298493"/>
    </source>
</evidence>
<accession>A0A4Z1NNC8</accession>
<name>A0A4Z1NNC8_9PEZI</name>
<dbReference type="Proteomes" id="UP000298493">
    <property type="component" value="Unassembled WGS sequence"/>
</dbReference>
<feature type="region of interest" description="Disordered" evidence="1">
    <location>
        <begin position="117"/>
        <end position="163"/>
    </location>
</feature>
<dbReference type="EMBL" id="SNSC02000020">
    <property type="protein sequence ID" value="TID15636.1"/>
    <property type="molecule type" value="Genomic_DNA"/>
</dbReference>
<comment type="caution">
    <text evidence="2">The sequence shown here is derived from an EMBL/GenBank/DDBJ whole genome shotgun (WGS) entry which is preliminary data.</text>
</comment>
<organism evidence="2 3">
    <name type="scientific">Venturia nashicola</name>
    <dbReference type="NCBI Taxonomy" id="86259"/>
    <lineage>
        <taxon>Eukaryota</taxon>
        <taxon>Fungi</taxon>
        <taxon>Dikarya</taxon>
        <taxon>Ascomycota</taxon>
        <taxon>Pezizomycotina</taxon>
        <taxon>Dothideomycetes</taxon>
        <taxon>Pleosporomycetidae</taxon>
        <taxon>Venturiales</taxon>
        <taxon>Venturiaceae</taxon>
        <taxon>Venturia</taxon>
    </lineage>
</organism>
<evidence type="ECO:0000256" key="1">
    <source>
        <dbReference type="SAM" id="MobiDB-lite"/>
    </source>
</evidence>
<feature type="compositionally biased region" description="Polar residues" evidence="1">
    <location>
        <begin position="255"/>
        <end position="269"/>
    </location>
</feature>
<keyword evidence="3" id="KW-1185">Reference proteome</keyword>
<sequence length="361" mass="39975">MPSSPVAAPANTKQPSTWNLSSVLNFQPSDICCGTSPKGDHCTSKLYPYTSNSIPGKPPQAMQEEILEQLVATNFRSSAKTKQLLHKLTGLSLCGQHRRQQDRLERRWTKDIEAEKVRKKKEEERRQRRVEMGLGGVDDEIPESPTPIARGGRRPSPSGVQQTRHNFDQLASRGPRIQPPIFGKKSATNPATAAHWDVPPTTPALLERGAHPPTLRATPDILERRPLFGSNRRDPPAPSINALIDTPRQYKSRRTSTNSKNPDNGSSATRIPKPTIPIVRRPFYSMGAYPNLDALPPSPALTLPSARREGIGHGEWKGERGDIGRGDLEEIRVLQDSILRNQEIIIRDQGRIIVILLGGCV</sequence>
<protein>
    <submittedName>
        <fullName evidence="2">Uncharacterized protein</fullName>
    </submittedName>
</protein>
<reference evidence="2 3" key="1">
    <citation type="submission" date="2019-04" db="EMBL/GenBank/DDBJ databases">
        <title>High contiguity whole genome sequence and gene annotation resource for two Venturia nashicola isolates.</title>
        <authorList>
            <person name="Prokchorchik M."/>
            <person name="Won K."/>
            <person name="Lee Y."/>
            <person name="Choi E.D."/>
            <person name="Segonzac C."/>
            <person name="Sohn K.H."/>
        </authorList>
    </citation>
    <scope>NUCLEOTIDE SEQUENCE [LARGE SCALE GENOMIC DNA]</scope>
    <source>
        <strain evidence="2 3">PRI2</strain>
    </source>
</reference>
<gene>
    <name evidence="2" type="ORF">E6O75_ATG07964</name>
</gene>
<feature type="compositionally biased region" description="Basic and acidic residues" evidence="1">
    <location>
        <begin position="117"/>
        <end position="131"/>
    </location>
</feature>
<feature type="region of interest" description="Disordered" evidence="1">
    <location>
        <begin position="228"/>
        <end position="273"/>
    </location>
</feature>
<evidence type="ECO:0000313" key="2">
    <source>
        <dbReference type="EMBL" id="TID15636.1"/>
    </source>
</evidence>